<protein>
    <submittedName>
        <fullName evidence="2">Uncharacterized protein</fullName>
    </submittedName>
</protein>
<dbReference type="InterPro" id="IPR029063">
    <property type="entry name" value="SAM-dependent_MTases_sf"/>
</dbReference>
<keyword evidence="1" id="KW-1185">Reference proteome</keyword>
<proteinExistence type="predicted"/>
<dbReference type="WBParaSite" id="PSU_v2.g4885.t1">
    <property type="protein sequence ID" value="PSU_v2.g4885.t1"/>
    <property type="gene ID" value="PSU_v2.g4885"/>
</dbReference>
<dbReference type="Gene3D" id="3.40.50.150">
    <property type="entry name" value="Vaccinia Virus protein VP39"/>
    <property type="match status" value="1"/>
</dbReference>
<accession>A0A914Z3Q6</accession>
<sequence length="126" mass="14387">MDPNESVIELVTKPNLKLNICNESKFEAVAKSWESFSKECNEKFDYILTSETIYDAGDYASLHDSMNAALKEDGTIILAAKMVYFGKTGDYFRFLDFIDSQSIFEVIESKQIEASVQRIIAHLKRK</sequence>
<dbReference type="Proteomes" id="UP000887577">
    <property type="component" value="Unplaced"/>
</dbReference>
<organism evidence="1 2">
    <name type="scientific">Panagrolaimus superbus</name>
    <dbReference type="NCBI Taxonomy" id="310955"/>
    <lineage>
        <taxon>Eukaryota</taxon>
        <taxon>Metazoa</taxon>
        <taxon>Ecdysozoa</taxon>
        <taxon>Nematoda</taxon>
        <taxon>Chromadorea</taxon>
        <taxon>Rhabditida</taxon>
        <taxon>Tylenchina</taxon>
        <taxon>Panagrolaimomorpha</taxon>
        <taxon>Panagrolaimoidea</taxon>
        <taxon>Panagrolaimidae</taxon>
        <taxon>Panagrolaimus</taxon>
    </lineage>
</organism>
<dbReference type="Pfam" id="PF10294">
    <property type="entry name" value="Methyltransf_16"/>
    <property type="match status" value="1"/>
</dbReference>
<evidence type="ECO:0000313" key="1">
    <source>
        <dbReference type="Proteomes" id="UP000887577"/>
    </source>
</evidence>
<name>A0A914Z3Q6_9BILA</name>
<dbReference type="SUPFAM" id="SSF53335">
    <property type="entry name" value="S-adenosyl-L-methionine-dependent methyltransferases"/>
    <property type="match status" value="1"/>
</dbReference>
<evidence type="ECO:0000313" key="2">
    <source>
        <dbReference type="WBParaSite" id="PSU_v2.g4885.t1"/>
    </source>
</evidence>
<dbReference type="InterPro" id="IPR019410">
    <property type="entry name" value="Methyltransf_16"/>
</dbReference>
<dbReference type="AlphaFoldDB" id="A0A914Z3Q6"/>
<reference evidence="2" key="1">
    <citation type="submission" date="2022-11" db="UniProtKB">
        <authorList>
            <consortium name="WormBaseParasite"/>
        </authorList>
    </citation>
    <scope>IDENTIFICATION</scope>
</reference>